<evidence type="ECO:0000313" key="1">
    <source>
        <dbReference type="Ensembl" id="ENSGAGP00000024484.1"/>
    </source>
</evidence>
<organism evidence="1 2">
    <name type="scientific">Gopherus agassizii</name>
    <name type="common">Agassiz's desert tortoise</name>
    <dbReference type="NCBI Taxonomy" id="38772"/>
    <lineage>
        <taxon>Eukaryota</taxon>
        <taxon>Metazoa</taxon>
        <taxon>Chordata</taxon>
        <taxon>Craniata</taxon>
        <taxon>Vertebrata</taxon>
        <taxon>Euteleostomi</taxon>
        <taxon>Archelosauria</taxon>
        <taxon>Testudinata</taxon>
        <taxon>Testudines</taxon>
        <taxon>Cryptodira</taxon>
        <taxon>Durocryptodira</taxon>
        <taxon>Testudinoidea</taxon>
        <taxon>Testudinidae</taxon>
        <taxon>Gopherus</taxon>
    </lineage>
</organism>
<dbReference type="Ensembl" id="ENSGAGT00000027864.1">
    <property type="protein sequence ID" value="ENSGAGP00000024484.1"/>
    <property type="gene ID" value="ENSGAGG00000017889.1"/>
</dbReference>
<protein>
    <submittedName>
        <fullName evidence="1">Uncharacterized protein</fullName>
    </submittedName>
</protein>
<evidence type="ECO:0000313" key="2">
    <source>
        <dbReference type="Proteomes" id="UP000291020"/>
    </source>
</evidence>
<keyword evidence="2" id="KW-1185">Reference proteome</keyword>
<reference evidence="2" key="1">
    <citation type="journal article" date="2017" name="PLoS ONE">
        <title>The Agassiz's desert tortoise genome provides a resource for the conservation of a threatened species.</title>
        <authorList>
            <person name="Tollis M."/>
            <person name="DeNardo D.F."/>
            <person name="Cornelius J.A."/>
            <person name="Dolby G.A."/>
            <person name="Edwards T."/>
            <person name="Henen B.T."/>
            <person name="Karl A.E."/>
            <person name="Murphy R.W."/>
            <person name="Kusumi K."/>
        </authorList>
    </citation>
    <scope>NUCLEOTIDE SEQUENCE [LARGE SCALE GENOMIC DNA]</scope>
</reference>
<dbReference type="AlphaFoldDB" id="A0A452I9X3"/>
<name>A0A452I9X3_9SAUR</name>
<reference evidence="1" key="3">
    <citation type="submission" date="2025-09" db="UniProtKB">
        <authorList>
            <consortium name="Ensembl"/>
        </authorList>
    </citation>
    <scope>IDENTIFICATION</scope>
</reference>
<sequence length="134" mass="14753">MKARQPLVDTGSSISSHFTSTTVSSARERLLWLIDLMEVGSFQWGGELRAVVSIVKGMGKYAGWEHNPIACCRRLMRLGALTLNSCSPIWCWFSLPLPPPTLSFSLASPSLPLVLGRQCLELQCRQGTDVFTAL</sequence>
<dbReference type="Proteomes" id="UP000291020">
    <property type="component" value="Unassembled WGS sequence"/>
</dbReference>
<accession>A0A452I9X3</accession>
<reference evidence="1" key="2">
    <citation type="submission" date="2025-08" db="UniProtKB">
        <authorList>
            <consortium name="Ensembl"/>
        </authorList>
    </citation>
    <scope>IDENTIFICATION</scope>
</reference>
<proteinExistence type="predicted"/>